<dbReference type="SUPFAM" id="SSF55729">
    <property type="entry name" value="Acyl-CoA N-acyltransferases (Nat)"/>
    <property type="match status" value="1"/>
</dbReference>
<reference evidence="3" key="1">
    <citation type="journal article" date="2019" name="Int. J. Syst. Evol. Microbiol.">
        <title>The Global Catalogue of Microorganisms (GCM) 10K type strain sequencing project: providing services to taxonomists for standard genome sequencing and annotation.</title>
        <authorList>
            <consortium name="The Broad Institute Genomics Platform"/>
            <consortium name="The Broad Institute Genome Sequencing Center for Infectious Disease"/>
            <person name="Wu L."/>
            <person name="Ma J."/>
        </authorList>
    </citation>
    <scope>NUCLEOTIDE SEQUENCE [LARGE SCALE GENOMIC DNA]</scope>
    <source>
        <strain evidence="3">JCM 17250</strain>
    </source>
</reference>
<dbReference type="PROSITE" id="PS51186">
    <property type="entry name" value="GNAT"/>
    <property type="match status" value="1"/>
</dbReference>
<dbReference type="Proteomes" id="UP001501734">
    <property type="component" value="Unassembled WGS sequence"/>
</dbReference>
<dbReference type="PANTHER" id="PTHR43441:SF12">
    <property type="entry name" value="RIBOSOMAL N-ACETYLTRANSFERASE YDAF-RELATED"/>
    <property type="match status" value="1"/>
</dbReference>
<sequence length="181" mass="20808">MFLYEIEPGLALKPLELGDVEDLFTLIDQSRGHLRSYLAFVDLTKAIEDTRSFVEKAVRDNADRKAFTVVIMVDDKVAGLVGFNQINWSNKNAEIGYWLGESFVRRGVMTKAVRVLVDHAFERMDLNRVEIRAATGNLASRGVAEKLAFVHEGTIREKEWVNDRFVDHEIYGMLKRDWQMN</sequence>
<dbReference type="InterPro" id="IPR000182">
    <property type="entry name" value="GNAT_dom"/>
</dbReference>
<protein>
    <submittedName>
        <fullName evidence="2">GNAT family protein</fullName>
    </submittedName>
</protein>
<accession>A0ABP7VBH8</accession>
<feature type="domain" description="N-acetyltransferase" evidence="1">
    <location>
        <begin position="10"/>
        <end position="177"/>
    </location>
</feature>
<dbReference type="InterPro" id="IPR051908">
    <property type="entry name" value="Ribosomal_N-acetyltransferase"/>
</dbReference>
<evidence type="ECO:0000313" key="3">
    <source>
        <dbReference type="Proteomes" id="UP001501734"/>
    </source>
</evidence>
<gene>
    <name evidence="2" type="ORF">GCM10022410_08070</name>
</gene>
<dbReference type="InterPro" id="IPR016181">
    <property type="entry name" value="Acyl_CoA_acyltransferase"/>
</dbReference>
<dbReference type="Pfam" id="PF13302">
    <property type="entry name" value="Acetyltransf_3"/>
    <property type="match status" value="1"/>
</dbReference>
<name>A0ABP7VBH8_9BACI</name>
<keyword evidence="3" id="KW-1185">Reference proteome</keyword>
<dbReference type="EMBL" id="BAABDL010000043">
    <property type="protein sequence ID" value="GAA4063732.1"/>
    <property type="molecule type" value="Genomic_DNA"/>
</dbReference>
<evidence type="ECO:0000259" key="1">
    <source>
        <dbReference type="PROSITE" id="PS51186"/>
    </source>
</evidence>
<organism evidence="2 3">
    <name type="scientific">Amphibacillus indicireducens</name>
    <dbReference type="NCBI Taxonomy" id="1076330"/>
    <lineage>
        <taxon>Bacteria</taxon>
        <taxon>Bacillati</taxon>
        <taxon>Bacillota</taxon>
        <taxon>Bacilli</taxon>
        <taxon>Bacillales</taxon>
        <taxon>Bacillaceae</taxon>
        <taxon>Amphibacillus</taxon>
    </lineage>
</organism>
<evidence type="ECO:0000313" key="2">
    <source>
        <dbReference type="EMBL" id="GAA4063732.1"/>
    </source>
</evidence>
<dbReference type="PANTHER" id="PTHR43441">
    <property type="entry name" value="RIBOSOMAL-PROTEIN-SERINE ACETYLTRANSFERASE"/>
    <property type="match status" value="1"/>
</dbReference>
<comment type="caution">
    <text evidence="2">The sequence shown here is derived from an EMBL/GenBank/DDBJ whole genome shotgun (WGS) entry which is preliminary data.</text>
</comment>
<dbReference type="RefSeq" id="WP_344910579.1">
    <property type="nucleotide sequence ID" value="NZ_BAABDL010000043.1"/>
</dbReference>
<proteinExistence type="predicted"/>
<dbReference type="Gene3D" id="3.40.630.30">
    <property type="match status" value="1"/>
</dbReference>